<dbReference type="RefSeq" id="WP_284259138.1">
    <property type="nucleotide sequence ID" value="NZ_BSOS01000087.1"/>
</dbReference>
<evidence type="ECO:0000313" key="2">
    <source>
        <dbReference type="EMBL" id="GLR68292.1"/>
    </source>
</evidence>
<reference evidence="3" key="1">
    <citation type="journal article" date="2019" name="Int. J. Syst. Evol. Microbiol.">
        <title>The Global Catalogue of Microorganisms (GCM) 10K type strain sequencing project: providing services to taxonomists for standard genome sequencing and annotation.</title>
        <authorList>
            <consortium name="The Broad Institute Genomics Platform"/>
            <consortium name="The Broad Institute Genome Sequencing Center for Infectious Disease"/>
            <person name="Wu L."/>
            <person name="Ma J."/>
        </authorList>
    </citation>
    <scope>NUCLEOTIDE SEQUENCE [LARGE SCALE GENOMIC DNA]</scope>
    <source>
        <strain evidence="3">NBRC 112502</strain>
    </source>
</reference>
<keyword evidence="1" id="KW-1133">Transmembrane helix</keyword>
<sequence>MDPISPTSRRETLHEQIADAQMVLRRAAAAAALKSDPLAEQLQALAMCVGALSDLYQASEATQLDIANTLKTQTGAIANEAIDRVHASGMDIVKQLAPQLANAADRTMRQKIITLRVRSIVALGLALALAILVPSLFTYAAGLNAGRFQGETASHLISMAMKAGPAEAIAWGQLMQDNDGATAMATCRKSMQQDADGRHYCFMPVWTDPISPAGPALAGK</sequence>
<accession>A0ABQ6AAH5</accession>
<protein>
    <submittedName>
        <fullName evidence="2">Uncharacterized protein</fullName>
    </submittedName>
</protein>
<evidence type="ECO:0000256" key="1">
    <source>
        <dbReference type="SAM" id="Phobius"/>
    </source>
</evidence>
<feature type="transmembrane region" description="Helical" evidence="1">
    <location>
        <begin position="115"/>
        <end position="137"/>
    </location>
</feature>
<dbReference type="Proteomes" id="UP001156641">
    <property type="component" value="Unassembled WGS sequence"/>
</dbReference>
<keyword evidence="1" id="KW-0812">Transmembrane</keyword>
<keyword evidence="3" id="KW-1185">Reference proteome</keyword>
<comment type="caution">
    <text evidence="2">The sequence shown here is derived from an EMBL/GenBank/DDBJ whole genome shotgun (WGS) entry which is preliminary data.</text>
</comment>
<gene>
    <name evidence="2" type="ORF">GCM10010909_29730</name>
</gene>
<proteinExistence type="predicted"/>
<name>A0ABQ6AAH5_9PROT</name>
<keyword evidence="1" id="KW-0472">Membrane</keyword>
<dbReference type="EMBL" id="BSOS01000087">
    <property type="protein sequence ID" value="GLR68292.1"/>
    <property type="molecule type" value="Genomic_DNA"/>
</dbReference>
<evidence type="ECO:0000313" key="3">
    <source>
        <dbReference type="Proteomes" id="UP001156641"/>
    </source>
</evidence>
<organism evidence="2 3">
    <name type="scientific">Acidocella aquatica</name>
    <dbReference type="NCBI Taxonomy" id="1922313"/>
    <lineage>
        <taxon>Bacteria</taxon>
        <taxon>Pseudomonadati</taxon>
        <taxon>Pseudomonadota</taxon>
        <taxon>Alphaproteobacteria</taxon>
        <taxon>Acetobacterales</taxon>
        <taxon>Acidocellaceae</taxon>
        <taxon>Acidocella</taxon>
    </lineage>
</organism>